<accession>A0A841Q166</accession>
<keyword evidence="4 6" id="KW-1133">Transmembrane helix</keyword>
<evidence type="ECO:0000313" key="8">
    <source>
        <dbReference type="EMBL" id="MBB6451793.1"/>
    </source>
</evidence>
<keyword evidence="9" id="KW-1185">Reference proteome</keyword>
<dbReference type="GO" id="GO:0005886">
    <property type="term" value="C:plasma membrane"/>
    <property type="evidence" value="ECO:0007669"/>
    <property type="project" value="UniProtKB-SubCell"/>
</dbReference>
<evidence type="ECO:0000256" key="2">
    <source>
        <dbReference type="ARBA" id="ARBA00022448"/>
    </source>
</evidence>
<keyword evidence="2 6" id="KW-0813">Transport</keyword>
<feature type="transmembrane region" description="Helical" evidence="6">
    <location>
        <begin position="409"/>
        <end position="433"/>
    </location>
</feature>
<sequence>MKPLKLLTHYLLGIIGIVFVSCVIVFFENGMNFNIGDYFKNILSVFQSLLNPSDWYFQKLIGYQLVDTPIISYVADNYTYSMTILFSSLLIALFVGGALAFFTSILPVKWKSFIHRLLNSLEALPDILFIFLLQLLVIWFYKQWGYLLFQFVTLGSEKVYLSPILSLSILPTVLFYKVILLLLEEEWSKEYVPLAKSKGFSKGYILFHHCLRNIKTKLYIQSKPIVWATLSSLLVVEYLHNFYGIIRFVFFDTRPFIIAFTLILIFTPFFILYHLLNYLFKLDSQDRIVDNAQSFRQIRLFSFQFSKSTPTSIFKKTLGVMKKWIRSFLTLCKNIKFLLGFLFIFGLSVFSILYSTFKDEPIKRMKILEDEDGKLHGPSFSPSQMLPLGSDSYGYSILDMLIVGAKYTILLSALIALLRVLFGYVLTIPYMFWLGERSKKAINKIADGMQFLPLSLLAYVLLLPIIGFSERTVGQTFIFQNLVVEVIILTVVVIPVLLNTIGSESNQLINSEYVQAAIVTGSSRSSIFFKHITPHLLPKMAFLFGQQMMQVLQIFIHLSVFQIFLGGTLRESFPPRSFTNEWTSLFVYLRESIVTGQFWIILPPLFLYILLIYSIQAIVRAIIEEQQRKIGVHYGTDNRKRRKREIGFPYKEPSTQDFTFINTDKRKKQLL</sequence>
<dbReference type="RefSeq" id="WP_174496399.1">
    <property type="nucleotide sequence ID" value="NZ_CADDWK010000007.1"/>
</dbReference>
<organism evidence="8 9">
    <name type="scientific">Salirhabdus euzebyi</name>
    <dbReference type="NCBI Taxonomy" id="394506"/>
    <lineage>
        <taxon>Bacteria</taxon>
        <taxon>Bacillati</taxon>
        <taxon>Bacillota</taxon>
        <taxon>Bacilli</taxon>
        <taxon>Bacillales</taxon>
        <taxon>Bacillaceae</taxon>
        <taxon>Salirhabdus</taxon>
    </lineage>
</organism>
<evidence type="ECO:0000256" key="4">
    <source>
        <dbReference type="ARBA" id="ARBA00022989"/>
    </source>
</evidence>
<reference evidence="8 9" key="1">
    <citation type="submission" date="2020-08" db="EMBL/GenBank/DDBJ databases">
        <title>Genomic Encyclopedia of Type Strains, Phase IV (KMG-IV): sequencing the most valuable type-strain genomes for metagenomic binning, comparative biology and taxonomic classification.</title>
        <authorList>
            <person name="Goeker M."/>
        </authorList>
    </citation>
    <scope>NUCLEOTIDE SEQUENCE [LARGE SCALE GENOMIC DNA]</scope>
    <source>
        <strain evidence="8 9">DSM 19612</strain>
    </source>
</reference>
<dbReference type="EMBL" id="JACHGH010000001">
    <property type="protein sequence ID" value="MBB6451793.1"/>
    <property type="molecule type" value="Genomic_DNA"/>
</dbReference>
<comment type="caution">
    <text evidence="8">The sequence shown here is derived from an EMBL/GenBank/DDBJ whole genome shotgun (WGS) entry which is preliminary data.</text>
</comment>
<feature type="transmembrane region" description="Helical" evidence="6">
    <location>
        <begin position="7"/>
        <end position="27"/>
    </location>
</feature>
<feature type="transmembrane region" description="Helical" evidence="6">
    <location>
        <begin position="478"/>
        <end position="498"/>
    </location>
</feature>
<gene>
    <name evidence="8" type="ORF">HNQ94_000214</name>
</gene>
<feature type="transmembrane region" description="Helical" evidence="6">
    <location>
        <begin position="598"/>
        <end position="619"/>
    </location>
</feature>
<dbReference type="SUPFAM" id="SSF161098">
    <property type="entry name" value="MetI-like"/>
    <property type="match status" value="2"/>
</dbReference>
<dbReference type="PROSITE" id="PS51257">
    <property type="entry name" value="PROKAR_LIPOPROTEIN"/>
    <property type="match status" value="1"/>
</dbReference>
<dbReference type="PANTHER" id="PTHR43839">
    <property type="entry name" value="OPPC IN A BINDING PROTEIN-DEPENDENT TRANSPORT SYSTEM"/>
    <property type="match status" value="1"/>
</dbReference>
<feature type="transmembrane region" description="Helical" evidence="6">
    <location>
        <begin position="337"/>
        <end position="357"/>
    </location>
</feature>
<dbReference type="InterPro" id="IPR035906">
    <property type="entry name" value="MetI-like_sf"/>
</dbReference>
<feature type="domain" description="ABC transmembrane type-1" evidence="7">
    <location>
        <begin position="405"/>
        <end position="619"/>
    </location>
</feature>
<name>A0A841Q166_9BACI</name>
<dbReference type="PANTHER" id="PTHR43839:SF3">
    <property type="entry name" value="OLIGOPEPTIDE ABC TRANSPORTER, PERMEASE PROTEIN"/>
    <property type="match status" value="1"/>
</dbReference>
<evidence type="ECO:0000256" key="3">
    <source>
        <dbReference type="ARBA" id="ARBA00022692"/>
    </source>
</evidence>
<feature type="transmembrane region" description="Helical" evidence="6">
    <location>
        <begin position="549"/>
        <end position="569"/>
    </location>
</feature>
<evidence type="ECO:0000256" key="5">
    <source>
        <dbReference type="ARBA" id="ARBA00023136"/>
    </source>
</evidence>
<dbReference type="Proteomes" id="UP000581688">
    <property type="component" value="Unassembled WGS sequence"/>
</dbReference>
<evidence type="ECO:0000256" key="6">
    <source>
        <dbReference type="RuleBase" id="RU363032"/>
    </source>
</evidence>
<dbReference type="Pfam" id="PF00528">
    <property type="entry name" value="BPD_transp_1"/>
    <property type="match status" value="1"/>
</dbReference>
<comment type="subcellular location">
    <subcellularLocation>
        <location evidence="6">Cell membrane</location>
        <topology evidence="6">Multi-pass membrane protein</topology>
    </subcellularLocation>
    <subcellularLocation>
        <location evidence="1">Membrane</location>
        <topology evidence="1">Multi-pass membrane protein</topology>
    </subcellularLocation>
</comment>
<protein>
    <submittedName>
        <fullName evidence="8">Peptide/nickel transport system permease protein</fullName>
    </submittedName>
</protein>
<evidence type="ECO:0000259" key="7">
    <source>
        <dbReference type="PROSITE" id="PS50928"/>
    </source>
</evidence>
<dbReference type="PROSITE" id="PS50928">
    <property type="entry name" value="ABC_TM1"/>
    <property type="match status" value="1"/>
</dbReference>
<dbReference type="InterPro" id="IPR000515">
    <property type="entry name" value="MetI-like"/>
</dbReference>
<proteinExistence type="inferred from homology"/>
<dbReference type="GO" id="GO:0055085">
    <property type="term" value="P:transmembrane transport"/>
    <property type="evidence" value="ECO:0007669"/>
    <property type="project" value="InterPro"/>
</dbReference>
<evidence type="ECO:0000313" key="9">
    <source>
        <dbReference type="Proteomes" id="UP000581688"/>
    </source>
</evidence>
<keyword evidence="5 6" id="KW-0472">Membrane</keyword>
<feature type="transmembrane region" description="Helical" evidence="6">
    <location>
        <begin position="78"/>
        <end position="102"/>
    </location>
</feature>
<feature type="transmembrane region" description="Helical" evidence="6">
    <location>
        <begin position="161"/>
        <end position="183"/>
    </location>
</feature>
<dbReference type="Gene3D" id="1.10.3720.10">
    <property type="entry name" value="MetI-like"/>
    <property type="match status" value="1"/>
</dbReference>
<feature type="transmembrane region" description="Helical" evidence="6">
    <location>
        <begin position="445"/>
        <end position="466"/>
    </location>
</feature>
<keyword evidence="3 6" id="KW-0812">Transmembrane</keyword>
<feature type="transmembrane region" description="Helical" evidence="6">
    <location>
        <begin position="123"/>
        <end position="141"/>
    </location>
</feature>
<feature type="transmembrane region" description="Helical" evidence="6">
    <location>
        <begin position="225"/>
        <end position="250"/>
    </location>
</feature>
<dbReference type="AlphaFoldDB" id="A0A841Q166"/>
<comment type="similarity">
    <text evidence="6">Belongs to the binding-protein-dependent transport system permease family.</text>
</comment>
<feature type="transmembrane region" description="Helical" evidence="6">
    <location>
        <begin position="256"/>
        <end position="276"/>
    </location>
</feature>
<evidence type="ECO:0000256" key="1">
    <source>
        <dbReference type="ARBA" id="ARBA00004141"/>
    </source>
</evidence>